<evidence type="ECO:0000313" key="3">
    <source>
        <dbReference type="EMBL" id="NYI70727.1"/>
    </source>
</evidence>
<gene>
    <name evidence="3" type="ORF">GGQ54_001287</name>
</gene>
<feature type="region of interest" description="Disordered" evidence="1">
    <location>
        <begin position="1"/>
        <end position="39"/>
    </location>
</feature>
<feature type="transmembrane region" description="Helical" evidence="2">
    <location>
        <begin position="58"/>
        <end position="81"/>
    </location>
</feature>
<dbReference type="RefSeq" id="WP_179444646.1">
    <property type="nucleotide sequence ID" value="NZ_JACBZS010000001.1"/>
</dbReference>
<organism evidence="3 4">
    <name type="scientific">Naumannella cuiyingiana</name>
    <dbReference type="NCBI Taxonomy" id="1347891"/>
    <lineage>
        <taxon>Bacteria</taxon>
        <taxon>Bacillati</taxon>
        <taxon>Actinomycetota</taxon>
        <taxon>Actinomycetes</taxon>
        <taxon>Propionibacteriales</taxon>
        <taxon>Propionibacteriaceae</taxon>
        <taxon>Naumannella</taxon>
    </lineage>
</organism>
<comment type="caution">
    <text evidence="3">The sequence shown here is derived from an EMBL/GenBank/DDBJ whole genome shotgun (WGS) entry which is preliminary data.</text>
</comment>
<evidence type="ECO:0000256" key="1">
    <source>
        <dbReference type="SAM" id="MobiDB-lite"/>
    </source>
</evidence>
<dbReference type="Proteomes" id="UP000527616">
    <property type="component" value="Unassembled WGS sequence"/>
</dbReference>
<reference evidence="3 4" key="1">
    <citation type="submission" date="2020-07" db="EMBL/GenBank/DDBJ databases">
        <title>Sequencing the genomes of 1000 actinobacteria strains.</title>
        <authorList>
            <person name="Klenk H.-P."/>
        </authorList>
    </citation>
    <scope>NUCLEOTIDE SEQUENCE [LARGE SCALE GENOMIC DNA]</scope>
    <source>
        <strain evidence="3 4">DSM 103164</strain>
    </source>
</reference>
<feature type="transmembrane region" description="Helical" evidence="2">
    <location>
        <begin position="126"/>
        <end position="145"/>
    </location>
</feature>
<dbReference type="EMBL" id="JACBZS010000001">
    <property type="protein sequence ID" value="NYI70727.1"/>
    <property type="molecule type" value="Genomic_DNA"/>
</dbReference>
<protein>
    <submittedName>
        <fullName evidence="3">Uncharacterized protein</fullName>
    </submittedName>
</protein>
<name>A0A7Z0D8A7_9ACTN</name>
<keyword evidence="2" id="KW-0472">Membrane</keyword>
<dbReference type="AlphaFoldDB" id="A0A7Z0D8A7"/>
<feature type="transmembrane region" description="Helical" evidence="2">
    <location>
        <begin position="151"/>
        <end position="168"/>
    </location>
</feature>
<evidence type="ECO:0000256" key="2">
    <source>
        <dbReference type="SAM" id="Phobius"/>
    </source>
</evidence>
<proteinExistence type="predicted"/>
<keyword evidence="4" id="KW-1185">Reference proteome</keyword>
<keyword evidence="2" id="KW-0812">Transmembrane</keyword>
<sequence length="198" mass="21042">MSFPGPSLPPPQPWQRMPMRPPRGPAYPPRPGAGPATSGAPRPGLLTAAAVATMVGSLVWLCGFTMFWLAVTGAMASIAGVDGYNGTYHLLNSFHLGLVNGGAWAAYVPALVAVVLGGMLLTRAPWVRIATTVWGVIAMAWGAWWQWSSPALWAPAAIYIALVILATWSPDVGRWYRGADKSPPRGLDSAPQQVRMTP</sequence>
<keyword evidence="2" id="KW-1133">Transmembrane helix</keyword>
<feature type="transmembrane region" description="Helical" evidence="2">
    <location>
        <begin position="101"/>
        <end position="121"/>
    </location>
</feature>
<accession>A0A7Z0D8A7</accession>
<evidence type="ECO:0000313" key="4">
    <source>
        <dbReference type="Proteomes" id="UP000527616"/>
    </source>
</evidence>
<feature type="compositionally biased region" description="Pro residues" evidence="1">
    <location>
        <begin position="1"/>
        <end position="32"/>
    </location>
</feature>